<dbReference type="RefSeq" id="WP_345395686.1">
    <property type="nucleotide sequence ID" value="NZ_BAABHG010000007.1"/>
</dbReference>
<dbReference type="InterPro" id="IPR053150">
    <property type="entry name" value="Teicoplanin_resist-assoc"/>
</dbReference>
<comment type="caution">
    <text evidence="3">The sequence shown here is derived from an EMBL/GenBank/DDBJ whole genome shotgun (WGS) entry which is preliminary data.</text>
</comment>
<keyword evidence="1" id="KW-0812">Transmembrane</keyword>
<dbReference type="InterPro" id="IPR006976">
    <property type="entry name" value="VanZ-like"/>
</dbReference>
<accession>A0ABW5G9V1</accession>
<evidence type="ECO:0000259" key="2">
    <source>
        <dbReference type="Pfam" id="PF04892"/>
    </source>
</evidence>
<name>A0ABW5G9V1_9PSEU</name>
<keyword evidence="1" id="KW-1133">Transmembrane helix</keyword>
<proteinExistence type="predicted"/>
<feature type="transmembrane region" description="Helical" evidence="1">
    <location>
        <begin position="42"/>
        <end position="63"/>
    </location>
</feature>
<dbReference type="EMBL" id="JBHUKU010000003">
    <property type="protein sequence ID" value="MFD2458039.1"/>
    <property type="molecule type" value="Genomic_DNA"/>
</dbReference>
<sequence>MAELLHVFGDMIPVSILALCYAFFAWPMLASHRQRTAPHRHASATAALDVTLCVLGVLVLRLATMQVGDSHESILDLVPGADLAGTFTSGSAFWQTTGNLLLLGPLGALLPLRVPALRSLLRVLCAAMATSTAIEGAQYLIQVGRVTSTDDVILNTVGATLGAALTRRAWRVLDRLGAPEPVRIPVQRRRTICPAPPRTLRVPRSVWDRRYPACPNEARTAEENTARRPG</sequence>
<feature type="domain" description="VanZ-like" evidence="2">
    <location>
        <begin position="53"/>
        <end position="167"/>
    </location>
</feature>
<reference evidence="4" key="1">
    <citation type="journal article" date="2019" name="Int. J. Syst. Evol. Microbiol.">
        <title>The Global Catalogue of Microorganisms (GCM) 10K type strain sequencing project: providing services to taxonomists for standard genome sequencing and annotation.</title>
        <authorList>
            <consortium name="The Broad Institute Genomics Platform"/>
            <consortium name="The Broad Institute Genome Sequencing Center for Infectious Disease"/>
            <person name="Wu L."/>
            <person name="Ma J."/>
        </authorList>
    </citation>
    <scope>NUCLEOTIDE SEQUENCE [LARGE SCALE GENOMIC DNA]</scope>
    <source>
        <strain evidence="4">CGMCC 4.7643</strain>
    </source>
</reference>
<protein>
    <submittedName>
        <fullName evidence="3">VanZ family protein</fullName>
    </submittedName>
</protein>
<dbReference type="Pfam" id="PF04892">
    <property type="entry name" value="VanZ"/>
    <property type="match status" value="1"/>
</dbReference>
<keyword evidence="4" id="KW-1185">Reference proteome</keyword>
<dbReference type="PANTHER" id="PTHR36834">
    <property type="entry name" value="MEMBRANE PROTEIN-RELATED"/>
    <property type="match status" value="1"/>
</dbReference>
<gene>
    <name evidence="3" type="ORF">ACFSYJ_05500</name>
</gene>
<evidence type="ECO:0000313" key="3">
    <source>
        <dbReference type="EMBL" id="MFD2458039.1"/>
    </source>
</evidence>
<dbReference type="Proteomes" id="UP001597419">
    <property type="component" value="Unassembled WGS sequence"/>
</dbReference>
<feature type="transmembrane region" description="Helical" evidence="1">
    <location>
        <begin position="12"/>
        <end position="30"/>
    </location>
</feature>
<evidence type="ECO:0000256" key="1">
    <source>
        <dbReference type="SAM" id="Phobius"/>
    </source>
</evidence>
<dbReference type="PANTHER" id="PTHR36834:SF1">
    <property type="entry name" value="INTEGRAL MEMBRANE PROTEIN"/>
    <property type="match status" value="1"/>
</dbReference>
<evidence type="ECO:0000313" key="4">
    <source>
        <dbReference type="Proteomes" id="UP001597419"/>
    </source>
</evidence>
<organism evidence="3 4">
    <name type="scientific">Amycolatopsis samaneae</name>
    <dbReference type="NCBI Taxonomy" id="664691"/>
    <lineage>
        <taxon>Bacteria</taxon>
        <taxon>Bacillati</taxon>
        <taxon>Actinomycetota</taxon>
        <taxon>Actinomycetes</taxon>
        <taxon>Pseudonocardiales</taxon>
        <taxon>Pseudonocardiaceae</taxon>
        <taxon>Amycolatopsis</taxon>
    </lineage>
</organism>
<keyword evidence="1" id="KW-0472">Membrane</keyword>